<gene>
    <name evidence="1" type="ORF">MHIB_05230</name>
</gene>
<dbReference type="AlphaFoldDB" id="A0A7I7WYZ4"/>
<sequence>MSVLSQPRTAAIVEAVNSVPLPAPALVPAGATLSGAVPAALPRLRAGHRLMAVARRALPSLPSLPDPPARYPRARDYLEPSRMAREMYRL</sequence>
<organism evidence="1 2">
    <name type="scientific">Mycolicibacter hiberniae</name>
    <dbReference type="NCBI Taxonomy" id="29314"/>
    <lineage>
        <taxon>Bacteria</taxon>
        <taxon>Bacillati</taxon>
        <taxon>Actinomycetota</taxon>
        <taxon>Actinomycetes</taxon>
        <taxon>Mycobacteriales</taxon>
        <taxon>Mycobacteriaceae</taxon>
        <taxon>Mycolicibacter</taxon>
    </lineage>
</organism>
<evidence type="ECO:0000313" key="1">
    <source>
        <dbReference type="EMBL" id="BBZ22105.1"/>
    </source>
</evidence>
<dbReference type="EMBL" id="AP022609">
    <property type="protein sequence ID" value="BBZ22105.1"/>
    <property type="molecule type" value="Genomic_DNA"/>
</dbReference>
<dbReference type="Proteomes" id="UP000467260">
    <property type="component" value="Chromosome"/>
</dbReference>
<proteinExistence type="predicted"/>
<dbReference type="KEGG" id="mhib:MHIB_05230"/>
<keyword evidence="2" id="KW-1185">Reference proteome</keyword>
<protein>
    <submittedName>
        <fullName evidence="1">Uncharacterized protein</fullName>
    </submittedName>
</protein>
<accession>A0A7I7WYZ4</accession>
<evidence type="ECO:0000313" key="2">
    <source>
        <dbReference type="Proteomes" id="UP000467260"/>
    </source>
</evidence>
<reference evidence="1 2" key="1">
    <citation type="journal article" date="2019" name="Emerg. Microbes Infect.">
        <title>Comprehensive subspecies identification of 175 nontuberculous mycobacteria species based on 7547 genomic profiles.</title>
        <authorList>
            <person name="Matsumoto Y."/>
            <person name="Kinjo T."/>
            <person name="Motooka D."/>
            <person name="Nabeya D."/>
            <person name="Jung N."/>
            <person name="Uechi K."/>
            <person name="Horii T."/>
            <person name="Iida T."/>
            <person name="Fujita J."/>
            <person name="Nakamura S."/>
        </authorList>
    </citation>
    <scope>NUCLEOTIDE SEQUENCE [LARGE SCALE GENOMIC DNA]</scope>
    <source>
        <strain evidence="1 2">JCM 13571</strain>
    </source>
</reference>
<name>A0A7I7WYZ4_9MYCO</name>